<accession>A0A965ZK29</accession>
<gene>
    <name evidence="1" type="ORF">GSY63_22370</name>
</gene>
<protein>
    <submittedName>
        <fullName evidence="1">Uncharacterized protein</fullName>
    </submittedName>
</protein>
<evidence type="ECO:0000313" key="1">
    <source>
        <dbReference type="EMBL" id="NCD72125.1"/>
    </source>
</evidence>
<proteinExistence type="predicted"/>
<dbReference type="Proteomes" id="UP000638732">
    <property type="component" value="Unassembled WGS sequence"/>
</dbReference>
<dbReference type="InterPro" id="IPR046508">
    <property type="entry name" value="DUF6686"/>
</dbReference>
<reference evidence="1" key="1">
    <citation type="submission" date="2020-01" db="EMBL/GenBank/DDBJ databases">
        <authorList>
            <person name="Seo Y.L."/>
        </authorList>
    </citation>
    <scope>NUCLEOTIDE SEQUENCE</scope>
    <source>
        <strain evidence="1">R11</strain>
    </source>
</reference>
<reference evidence="1" key="2">
    <citation type="submission" date="2020-10" db="EMBL/GenBank/DDBJ databases">
        <title>Mucilaginibacter sp. nov., isolated from soil.</title>
        <authorList>
            <person name="Jeon C.O."/>
        </authorList>
    </citation>
    <scope>NUCLEOTIDE SEQUENCE</scope>
    <source>
        <strain evidence="1">R11</strain>
    </source>
</reference>
<keyword evidence="2" id="KW-1185">Reference proteome</keyword>
<name>A0A965ZK29_9SPHI</name>
<evidence type="ECO:0000313" key="2">
    <source>
        <dbReference type="Proteomes" id="UP000638732"/>
    </source>
</evidence>
<dbReference type="AlphaFoldDB" id="A0A965ZK29"/>
<organism evidence="1 2">
    <name type="scientific">Mucilaginibacter agri</name>
    <dbReference type="NCBI Taxonomy" id="2695265"/>
    <lineage>
        <taxon>Bacteria</taxon>
        <taxon>Pseudomonadati</taxon>
        <taxon>Bacteroidota</taxon>
        <taxon>Sphingobacteriia</taxon>
        <taxon>Sphingobacteriales</taxon>
        <taxon>Sphingobacteriaceae</taxon>
        <taxon>Mucilaginibacter</taxon>
    </lineage>
</organism>
<sequence>MCETRTLAQCGTALICDCPECGMMSIWHQNLMLSFTPQQMEAFHQFITELDFDSRSFPFPDGSERAVLCTPNADINFVFTRTEWRNLATALSDALYLHEVYKAMYSR</sequence>
<dbReference type="Pfam" id="PF20391">
    <property type="entry name" value="DUF6686"/>
    <property type="match status" value="1"/>
</dbReference>
<comment type="caution">
    <text evidence="1">The sequence shown here is derived from an EMBL/GenBank/DDBJ whole genome shotgun (WGS) entry which is preliminary data.</text>
</comment>
<dbReference type="RefSeq" id="WP_166588085.1">
    <property type="nucleotide sequence ID" value="NZ_WWEO01000045.1"/>
</dbReference>
<dbReference type="EMBL" id="WWEO01000045">
    <property type="protein sequence ID" value="NCD72125.1"/>
    <property type="molecule type" value="Genomic_DNA"/>
</dbReference>